<evidence type="ECO:0000313" key="11">
    <source>
        <dbReference type="EMBL" id="NML48732.1"/>
    </source>
</evidence>
<evidence type="ECO:0000256" key="2">
    <source>
        <dbReference type="ARBA" id="ARBA00022448"/>
    </source>
</evidence>
<keyword evidence="5" id="KW-0029">Amino-acid transport</keyword>
<dbReference type="GO" id="GO:0022857">
    <property type="term" value="F:transmembrane transporter activity"/>
    <property type="evidence" value="ECO:0007669"/>
    <property type="project" value="InterPro"/>
</dbReference>
<feature type="transmembrane region" description="Helical" evidence="10">
    <location>
        <begin position="89"/>
        <end position="108"/>
    </location>
</feature>
<feature type="transmembrane region" description="Helical" evidence="10">
    <location>
        <begin position="218"/>
        <end position="241"/>
    </location>
</feature>
<feature type="transmembrane region" description="Helical" evidence="10">
    <location>
        <begin position="123"/>
        <end position="142"/>
    </location>
</feature>
<dbReference type="PANTHER" id="PTHR11795">
    <property type="entry name" value="BRANCHED-CHAIN AMINO ACID TRANSPORT SYSTEM PERMEASE PROTEIN LIVH"/>
    <property type="match status" value="1"/>
</dbReference>
<keyword evidence="6 10" id="KW-1133">Transmembrane helix</keyword>
<evidence type="ECO:0000256" key="5">
    <source>
        <dbReference type="ARBA" id="ARBA00022970"/>
    </source>
</evidence>
<dbReference type="InterPro" id="IPR001851">
    <property type="entry name" value="ABC_transp_permease"/>
</dbReference>
<keyword evidence="7 10" id="KW-0472">Membrane</keyword>
<dbReference type="InterPro" id="IPR052157">
    <property type="entry name" value="BCAA_transport_permease"/>
</dbReference>
<feature type="transmembrane region" description="Helical" evidence="10">
    <location>
        <begin position="248"/>
        <end position="275"/>
    </location>
</feature>
<evidence type="ECO:0000256" key="1">
    <source>
        <dbReference type="ARBA" id="ARBA00004651"/>
    </source>
</evidence>
<keyword evidence="3" id="KW-1003">Cell membrane</keyword>
<evidence type="ECO:0000313" key="12">
    <source>
        <dbReference type="Proteomes" id="UP000541185"/>
    </source>
</evidence>
<comment type="similarity">
    <text evidence="8">Belongs to the binding-protein-dependent transport system permease family. LivHM subfamily.</text>
</comment>
<dbReference type="CDD" id="cd06582">
    <property type="entry name" value="TM_PBP1_LivH_like"/>
    <property type="match status" value="1"/>
</dbReference>
<dbReference type="GO" id="GO:0005886">
    <property type="term" value="C:plasma membrane"/>
    <property type="evidence" value="ECO:0007669"/>
    <property type="project" value="UniProtKB-SubCell"/>
</dbReference>
<reference evidence="11 12" key="1">
    <citation type="submission" date="2020-04" db="EMBL/GenBank/DDBJ databases">
        <title>Ramlibacter sp. G-1-2-2 isolated from soil.</title>
        <authorList>
            <person name="Dahal R.H."/>
        </authorList>
    </citation>
    <scope>NUCLEOTIDE SEQUENCE [LARGE SCALE GENOMIC DNA]</scope>
    <source>
        <strain evidence="11 12">G-1-2-2</strain>
    </source>
</reference>
<organism evidence="11 12">
    <name type="scientific">Ramlibacter agri</name>
    <dbReference type="NCBI Taxonomy" id="2728837"/>
    <lineage>
        <taxon>Bacteria</taxon>
        <taxon>Pseudomonadati</taxon>
        <taxon>Pseudomonadota</taxon>
        <taxon>Betaproteobacteria</taxon>
        <taxon>Burkholderiales</taxon>
        <taxon>Comamonadaceae</taxon>
        <taxon>Ramlibacter</taxon>
    </lineage>
</organism>
<dbReference type="Proteomes" id="UP000541185">
    <property type="component" value="Unassembled WGS sequence"/>
</dbReference>
<dbReference type="PANTHER" id="PTHR11795:SF445">
    <property type="entry name" value="AMINO ACID ABC TRANSPORTER PERMEASE PROTEIN"/>
    <property type="match status" value="1"/>
</dbReference>
<evidence type="ECO:0000256" key="3">
    <source>
        <dbReference type="ARBA" id="ARBA00022475"/>
    </source>
</evidence>
<keyword evidence="2" id="KW-0813">Transport</keyword>
<feature type="region of interest" description="Disordered" evidence="9">
    <location>
        <begin position="1"/>
        <end position="21"/>
    </location>
</feature>
<feature type="transmembrane region" description="Helical" evidence="10">
    <location>
        <begin position="31"/>
        <end position="49"/>
    </location>
</feature>
<protein>
    <submittedName>
        <fullName evidence="11">Branched-chain amino acid ABC transporter permease</fullName>
    </submittedName>
</protein>
<dbReference type="GO" id="GO:0006865">
    <property type="term" value="P:amino acid transport"/>
    <property type="evidence" value="ECO:0007669"/>
    <property type="project" value="UniProtKB-KW"/>
</dbReference>
<feature type="transmembrane region" description="Helical" evidence="10">
    <location>
        <begin position="55"/>
        <end position="82"/>
    </location>
</feature>
<dbReference type="Pfam" id="PF02653">
    <property type="entry name" value="BPD_transp_2"/>
    <property type="match status" value="1"/>
</dbReference>
<evidence type="ECO:0000256" key="4">
    <source>
        <dbReference type="ARBA" id="ARBA00022692"/>
    </source>
</evidence>
<evidence type="ECO:0000256" key="10">
    <source>
        <dbReference type="SAM" id="Phobius"/>
    </source>
</evidence>
<comment type="subcellular location">
    <subcellularLocation>
        <location evidence="1">Cell membrane</location>
        <topology evidence="1">Multi-pass membrane protein</topology>
    </subcellularLocation>
</comment>
<feature type="transmembrane region" description="Helical" evidence="10">
    <location>
        <begin position="281"/>
        <end position="305"/>
    </location>
</feature>
<sequence length="315" mass="33140">MPQGPASHCAGPRTGPAPQLSSSERLLDPSILFAATINGLLIGGIYTLVASGLTLIYGVLHIINFAHGSMLMLAMFGVYYLLTKLGVDPYLSLVVMVPAMYLLGYFLYKGVIGRLSNGKDENILLITLGLSIVIENVALMIFKGDTRTITVAYSDKMVELGSTLVPLPKLISFIAAMVLCAVLGLLIRHTDTGKAIRAVARERVGARLVGIDVDRVFAVAYGIGLATLGAAACLLMPIFYVSPSTGNVFIIVAFTVVVLGGMGSFLGAVVGGLIVGLTESFGGLFLGESLGQIGISLIFILILLFRPSGLFGARR</sequence>
<keyword evidence="12" id="KW-1185">Reference proteome</keyword>
<proteinExistence type="inferred from homology"/>
<dbReference type="EMBL" id="JABBFX010000008">
    <property type="protein sequence ID" value="NML48732.1"/>
    <property type="molecule type" value="Genomic_DNA"/>
</dbReference>
<evidence type="ECO:0000256" key="8">
    <source>
        <dbReference type="ARBA" id="ARBA00037998"/>
    </source>
</evidence>
<comment type="caution">
    <text evidence="11">The sequence shown here is derived from an EMBL/GenBank/DDBJ whole genome shotgun (WGS) entry which is preliminary data.</text>
</comment>
<keyword evidence="4 10" id="KW-0812">Transmembrane</keyword>
<accession>A0A848HEV9</accession>
<evidence type="ECO:0000256" key="9">
    <source>
        <dbReference type="SAM" id="MobiDB-lite"/>
    </source>
</evidence>
<evidence type="ECO:0000256" key="7">
    <source>
        <dbReference type="ARBA" id="ARBA00023136"/>
    </source>
</evidence>
<dbReference type="AlphaFoldDB" id="A0A848HEV9"/>
<evidence type="ECO:0000256" key="6">
    <source>
        <dbReference type="ARBA" id="ARBA00022989"/>
    </source>
</evidence>
<name>A0A848HEV9_9BURK</name>
<gene>
    <name evidence="11" type="ORF">HHL11_33665</name>
</gene>
<feature type="transmembrane region" description="Helical" evidence="10">
    <location>
        <begin position="163"/>
        <end position="187"/>
    </location>
</feature>